<dbReference type="OrthoDB" id="283809at2"/>
<keyword evidence="6 9" id="KW-0238">DNA-binding</keyword>
<evidence type="ECO:0000256" key="8">
    <source>
        <dbReference type="ARBA" id="ARBA00023306"/>
    </source>
</evidence>
<dbReference type="InterPro" id="IPR010998">
    <property type="entry name" value="Integrase_recombinase_N"/>
</dbReference>
<comment type="caution">
    <text evidence="12">The sequence shown here is derived from an EMBL/GenBank/DDBJ whole genome shotgun (WGS) entry which is preliminary data.</text>
</comment>
<dbReference type="Proteomes" id="UP000462760">
    <property type="component" value="Unassembled WGS sequence"/>
</dbReference>
<dbReference type="Pfam" id="PF00589">
    <property type="entry name" value="Phage_integrase"/>
    <property type="match status" value="1"/>
</dbReference>
<dbReference type="GO" id="GO:0005737">
    <property type="term" value="C:cytoplasm"/>
    <property type="evidence" value="ECO:0007669"/>
    <property type="project" value="UniProtKB-SubCell"/>
</dbReference>
<dbReference type="GO" id="GO:0003677">
    <property type="term" value="F:DNA binding"/>
    <property type="evidence" value="ECO:0007669"/>
    <property type="project" value="UniProtKB-UniRule"/>
</dbReference>
<keyword evidence="8" id="KW-0131">Cell cycle</keyword>
<dbReference type="PROSITE" id="PS51898">
    <property type="entry name" value="TYR_RECOMBINASE"/>
    <property type="match status" value="1"/>
</dbReference>
<evidence type="ECO:0000256" key="9">
    <source>
        <dbReference type="PROSITE-ProRule" id="PRU01248"/>
    </source>
</evidence>
<evidence type="ECO:0000313" key="12">
    <source>
        <dbReference type="EMBL" id="MSS42936.1"/>
    </source>
</evidence>
<dbReference type="EMBL" id="VULR01000004">
    <property type="protein sequence ID" value="MSS42936.1"/>
    <property type="molecule type" value="Genomic_DNA"/>
</dbReference>
<dbReference type="InterPro" id="IPR050090">
    <property type="entry name" value="Tyrosine_recombinase_XerCD"/>
</dbReference>
<dbReference type="Gene3D" id="1.10.443.10">
    <property type="entry name" value="Intergrase catalytic core"/>
    <property type="match status" value="1"/>
</dbReference>
<dbReference type="GO" id="GO:0007059">
    <property type="term" value="P:chromosome segregation"/>
    <property type="evidence" value="ECO:0007669"/>
    <property type="project" value="UniProtKB-KW"/>
</dbReference>
<dbReference type="InterPro" id="IPR013762">
    <property type="entry name" value="Integrase-like_cat_sf"/>
</dbReference>
<accession>A0A844FG43</accession>
<dbReference type="RefSeq" id="WP_154483598.1">
    <property type="nucleotide sequence ID" value="NZ_JAJBNW010000086.1"/>
</dbReference>
<evidence type="ECO:0000256" key="3">
    <source>
        <dbReference type="ARBA" id="ARBA00022618"/>
    </source>
</evidence>
<keyword evidence="7" id="KW-0233">DNA recombination</keyword>
<sequence length="334" mass="38900">MESGDNMDDIPLILEDYLNYMETIRGKSPNTVKEYFFDIRIFLRFLKIRYRLVEKNTPLEEIEIYDIDIDFIKRVTIQDLHAFISFVDKNRGNGNSAKARKVASIRSFFDYLHTKINLIEKNPANNLEFPKTDNRQPVYLTLEQAKSLLDTISNNPNELFRKRDYAIVTLFLNCGLRLSELVSIDIHKIKEDTLTVIGKGNKERTIYLNDACKEALNDYIKIRPKDAKDEKALFLSKRKNRISTRAVQHMIDKYLEKTGLDPSIYSTHKLRHTAATLMYKYGNVDIRALQDILGHENVATTQIYTHIDDERLREAVNSNPLSHSHIEKEKNKGD</sequence>
<dbReference type="GO" id="GO:0051301">
    <property type="term" value="P:cell division"/>
    <property type="evidence" value="ECO:0007669"/>
    <property type="project" value="UniProtKB-KW"/>
</dbReference>
<dbReference type="InterPro" id="IPR044068">
    <property type="entry name" value="CB"/>
</dbReference>
<comment type="subcellular location">
    <subcellularLocation>
        <location evidence="1">Cytoplasm</location>
    </subcellularLocation>
</comment>
<dbReference type="Gene3D" id="1.10.150.130">
    <property type="match status" value="1"/>
</dbReference>
<feature type="domain" description="Tyr recombinase" evidence="10">
    <location>
        <begin position="135"/>
        <end position="317"/>
    </location>
</feature>
<keyword evidence="5" id="KW-0229">DNA integration</keyword>
<evidence type="ECO:0000313" key="13">
    <source>
        <dbReference type="Proteomes" id="UP000462760"/>
    </source>
</evidence>
<dbReference type="PROSITE" id="PS51900">
    <property type="entry name" value="CB"/>
    <property type="match status" value="1"/>
</dbReference>
<evidence type="ECO:0000256" key="1">
    <source>
        <dbReference type="ARBA" id="ARBA00004496"/>
    </source>
</evidence>
<keyword evidence="4" id="KW-0159">Chromosome partition</keyword>
<evidence type="ECO:0000259" key="11">
    <source>
        <dbReference type="PROSITE" id="PS51900"/>
    </source>
</evidence>
<dbReference type="PANTHER" id="PTHR30349">
    <property type="entry name" value="PHAGE INTEGRASE-RELATED"/>
    <property type="match status" value="1"/>
</dbReference>
<dbReference type="GO" id="GO:0006310">
    <property type="term" value="P:DNA recombination"/>
    <property type="evidence" value="ECO:0007669"/>
    <property type="project" value="UniProtKB-KW"/>
</dbReference>
<evidence type="ECO:0000256" key="5">
    <source>
        <dbReference type="ARBA" id="ARBA00022908"/>
    </source>
</evidence>
<proteinExistence type="predicted"/>
<reference evidence="12 13" key="1">
    <citation type="submission" date="2019-08" db="EMBL/GenBank/DDBJ databases">
        <title>In-depth cultivation of the pig gut microbiome towards novel bacterial diversity and tailored functional studies.</title>
        <authorList>
            <person name="Wylensek D."/>
            <person name="Hitch T.C.A."/>
            <person name="Clavel T."/>
        </authorList>
    </citation>
    <scope>NUCLEOTIDE SEQUENCE [LARGE SCALE GENOMIC DNA]</scope>
    <source>
        <strain evidence="12 13">Med78-601-WT-4W-RMD-3</strain>
    </source>
</reference>
<feature type="domain" description="Core-binding (CB)" evidence="11">
    <location>
        <begin position="8"/>
        <end position="113"/>
    </location>
</feature>
<evidence type="ECO:0000256" key="4">
    <source>
        <dbReference type="ARBA" id="ARBA00022829"/>
    </source>
</evidence>
<dbReference type="InterPro" id="IPR002104">
    <property type="entry name" value="Integrase_catalytic"/>
</dbReference>
<evidence type="ECO:0000256" key="6">
    <source>
        <dbReference type="ARBA" id="ARBA00023125"/>
    </source>
</evidence>
<keyword evidence="3" id="KW-0132">Cell division</keyword>
<dbReference type="InterPro" id="IPR011010">
    <property type="entry name" value="DNA_brk_join_enz"/>
</dbReference>
<protein>
    <submittedName>
        <fullName evidence="12">Tyrosine recombinase XerC</fullName>
    </submittedName>
</protein>
<dbReference type="SUPFAM" id="SSF56349">
    <property type="entry name" value="DNA breaking-rejoining enzymes"/>
    <property type="match status" value="1"/>
</dbReference>
<evidence type="ECO:0000256" key="7">
    <source>
        <dbReference type="ARBA" id="ARBA00023172"/>
    </source>
</evidence>
<name>A0A844FG43_9FIRM</name>
<evidence type="ECO:0000259" key="10">
    <source>
        <dbReference type="PROSITE" id="PS51898"/>
    </source>
</evidence>
<keyword evidence="2" id="KW-0963">Cytoplasm</keyword>
<organism evidence="12 13">
    <name type="scientific">Anaerosalibacter bizertensis</name>
    <dbReference type="NCBI Taxonomy" id="932217"/>
    <lineage>
        <taxon>Bacteria</taxon>
        <taxon>Bacillati</taxon>
        <taxon>Bacillota</taxon>
        <taxon>Tissierellia</taxon>
        <taxon>Tissierellales</taxon>
        <taxon>Sporanaerobacteraceae</taxon>
        <taxon>Anaerosalibacter</taxon>
    </lineage>
</organism>
<dbReference type="GO" id="GO:0015074">
    <property type="term" value="P:DNA integration"/>
    <property type="evidence" value="ECO:0007669"/>
    <property type="project" value="UniProtKB-KW"/>
</dbReference>
<evidence type="ECO:0000256" key="2">
    <source>
        <dbReference type="ARBA" id="ARBA00022490"/>
    </source>
</evidence>
<dbReference type="AlphaFoldDB" id="A0A844FG43"/>
<gene>
    <name evidence="12" type="ORF">FYJ27_04200</name>
</gene>
<dbReference type="PANTHER" id="PTHR30349:SF77">
    <property type="entry name" value="TYROSINE RECOMBINASE XERC"/>
    <property type="match status" value="1"/>
</dbReference>